<dbReference type="Pfam" id="PF01527">
    <property type="entry name" value="HTH_Tnp_1"/>
    <property type="match status" value="1"/>
</dbReference>
<comment type="caution">
    <text evidence="1">The sequence shown here is derived from an EMBL/GenBank/DDBJ whole genome shotgun (WGS) entry which is preliminary data.</text>
</comment>
<proteinExistence type="predicted"/>
<protein>
    <submittedName>
        <fullName evidence="1">Transposase</fullName>
    </submittedName>
</protein>
<dbReference type="InterPro" id="IPR009057">
    <property type="entry name" value="Homeodomain-like_sf"/>
</dbReference>
<evidence type="ECO:0000313" key="2">
    <source>
        <dbReference type="Proteomes" id="UP001595891"/>
    </source>
</evidence>
<dbReference type="InterPro" id="IPR002514">
    <property type="entry name" value="Transposase_8"/>
</dbReference>
<accession>A0ABV9EKW8</accession>
<dbReference type="Proteomes" id="UP001595891">
    <property type="component" value="Unassembled WGS sequence"/>
</dbReference>
<evidence type="ECO:0000313" key="1">
    <source>
        <dbReference type="EMBL" id="MFC4590103.1"/>
    </source>
</evidence>
<name>A0ABV9EKW8_9ACTN</name>
<dbReference type="Gene3D" id="1.10.10.60">
    <property type="entry name" value="Homeodomain-like"/>
    <property type="match status" value="1"/>
</dbReference>
<dbReference type="EMBL" id="JBHSFN010000020">
    <property type="protein sequence ID" value="MFC4590103.1"/>
    <property type="molecule type" value="Genomic_DNA"/>
</dbReference>
<gene>
    <name evidence="1" type="ORF">ACFO8L_28700</name>
</gene>
<organism evidence="1 2">
    <name type="scientific">Sphaerisporangium corydalis</name>
    <dbReference type="NCBI Taxonomy" id="1441875"/>
    <lineage>
        <taxon>Bacteria</taxon>
        <taxon>Bacillati</taxon>
        <taxon>Actinomycetota</taxon>
        <taxon>Actinomycetes</taxon>
        <taxon>Streptosporangiales</taxon>
        <taxon>Streptosporangiaceae</taxon>
        <taxon>Sphaerisporangium</taxon>
    </lineage>
</organism>
<dbReference type="RefSeq" id="WP_262843835.1">
    <property type="nucleotide sequence ID" value="NZ_JANZYP010000022.1"/>
</dbReference>
<keyword evidence="2" id="KW-1185">Reference proteome</keyword>
<dbReference type="SUPFAM" id="SSF46689">
    <property type="entry name" value="Homeodomain-like"/>
    <property type="match status" value="1"/>
</dbReference>
<sequence>MARPSKYSPEFKIDAVALWRASGGKRTVRDVAADLNVNTETLRSWIYAAERAAVVAVRRCTSGGRRPSRRPGRLWWCSGHEGRSVLVGGWWWVASSGWEGLGSHDTVQRVGQLKPVPFLTPVPGRARHRWLGEDSVEGTGQSPYRAPVSPYRTPPFRRLI</sequence>
<reference evidence="2" key="1">
    <citation type="journal article" date="2019" name="Int. J. Syst. Evol. Microbiol.">
        <title>The Global Catalogue of Microorganisms (GCM) 10K type strain sequencing project: providing services to taxonomists for standard genome sequencing and annotation.</title>
        <authorList>
            <consortium name="The Broad Institute Genomics Platform"/>
            <consortium name="The Broad Institute Genome Sequencing Center for Infectious Disease"/>
            <person name="Wu L."/>
            <person name="Ma J."/>
        </authorList>
    </citation>
    <scope>NUCLEOTIDE SEQUENCE [LARGE SCALE GENOMIC DNA]</scope>
    <source>
        <strain evidence="2">CCUG 49560</strain>
    </source>
</reference>